<protein>
    <submittedName>
        <fullName evidence="1">Uncharacterized protein</fullName>
    </submittedName>
</protein>
<accession>A0A0U0ZR99</accession>
<evidence type="ECO:0000313" key="2">
    <source>
        <dbReference type="Proteomes" id="UP000045782"/>
    </source>
</evidence>
<evidence type="ECO:0000313" key="1">
    <source>
        <dbReference type="EMBL" id="CPV66180.1"/>
    </source>
</evidence>
<dbReference type="Proteomes" id="UP000045782">
    <property type="component" value="Unassembled WGS sequence"/>
</dbReference>
<sequence>MAQVKQVHIRYVERHAWRAVNRRVGYNAPDAVLGVSRETGGTVIVHLNSGGNALAVQQRLRSLGYQVESTDYDPFAKGHYGVQLRVSPTARLAQ</sequence>
<reference evidence="1 2" key="1">
    <citation type="submission" date="2015-03" db="EMBL/GenBank/DDBJ databases">
        <authorList>
            <person name="Murphy D."/>
        </authorList>
    </citation>
    <scope>NUCLEOTIDE SEQUENCE [LARGE SCALE GENOMIC DNA]</scope>
    <source>
        <strain evidence="1 2">PAP088</strain>
    </source>
</reference>
<proteinExistence type="predicted"/>
<organism evidence="1 2">
    <name type="scientific">Mycobacteroides abscessus</name>
    <dbReference type="NCBI Taxonomy" id="36809"/>
    <lineage>
        <taxon>Bacteria</taxon>
        <taxon>Bacillati</taxon>
        <taxon>Actinomycetota</taxon>
        <taxon>Actinomycetes</taxon>
        <taxon>Mycobacteriales</taxon>
        <taxon>Mycobacteriaceae</taxon>
        <taxon>Mycobacteroides</taxon>
    </lineage>
</organism>
<dbReference type="RefSeq" id="WP_052618994.1">
    <property type="nucleotide sequence ID" value="NZ_CSWP01000009.1"/>
</dbReference>
<dbReference type="EMBL" id="CSWP01000009">
    <property type="protein sequence ID" value="CPV66180.1"/>
    <property type="molecule type" value="Genomic_DNA"/>
</dbReference>
<dbReference type="AlphaFoldDB" id="A0A0U0ZR99"/>
<gene>
    <name evidence="1" type="ORF">ERS075579_03954</name>
</gene>
<name>A0A0U0ZR99_9MYCO</name>